<dbReference type="EMBL" id="BK032734">
    <property type="protein sequence ID" value="DAF57524.1"/>
    <property type="molecule type" value="Genomic_DNA"/>
</dbReference>
<sequence>MMYETGEAISLKEMLDKFLVFAQKYNESTVSWQLIDDRSDSFFGSTLKIPLGEYKYTGYRDKKIWMINSSDFFDNVVFDDNKSIHMDSLVPMFEKMLDGSHISVVNIEDKATATNLLKALKKQTDLPDVAFFGGITETMLADGNIDSYDALVDWCKEKKIELRLFYFSHDGKNKYKDDVRESKHQFFYFRDEILNDPMEEVVGVQEEYERKNDSIFFSNFTIYWREKDVPKHFKDRNEKEEEQSVLDRPRKESFSRFMKKIDIIMNIMLKTFRPVYYTSFQYRNITGGSYEEFFRTKHDVMSEEINKVEGVGNRSIRGKDGIQAFNDAGEMIAVGLHMSYDRDLWMTEQGNITCEAEADDGTNHMNLLPFWDFRGGTPYQRLDIPEYPGTGCPWLTISNRNKSQYGIDKDNKIKYYFSKSNKCATIVFRIMDKSRIYTDCWQTLVFGCFKYDTYSTIPPLYVAGGNQALVPDVWVYFSPDLHVNGLRYLLDMKNPCLSSSNLAYPTDFGGSHMSNFRVLCYDGKWRDVFSMQQTYSEYKYFDVCGAPIYQWGVPVNQHSYIDSNSSHIHKPKQHLDEVYRPNKPKYNLKDRHLLKNPVEVSIKPKEGEDEHNIHGVIDNCYIVPDFDKESGELETKDSRYVLVPNGWDERLWHYPWYVGRIYWGGENAAGINSAVYNTQVSNEQAYKSYHDRENHYEGNENKINTKLLLKTGEVEHIRDFDLGAENNITKDNENTEQRRKLMELYIHIEKPVGITRKIITRISNTGDDTKDYKIEFIDYPTITELQFYADGRTLLVDWGDGSEYQYYTGWENLTEYRHYSDGVNKRRYRTRMRHIYQDKGNYVITIYAENNDSYKNTFKLHEDLDRHQGIVQFFAEVPVRKELPVYDEKEKLTDKKKIVDSVMKFCGGLSIDGATVPRENDEIDYKINPDFYYTVERPKFDLDHKPNIGQMYNIDGLVQTELDAEGKEFVVPDQPLLGESNGEKERYSQEEKIISSNWLGSLVNYQLNGRFEDIFENQDKTWWMILQRTGETNKLKEDFCSDFFGGKMRTANLERKDPNDLTDFYFYEKNIVDDKKSWIHIYESTFKNIYFKGVRDSVYLDVHNIEYWDVQIHLCKRVKLLYVDHFPEPKKDNKIRFNIYSDTVFHVVDMSGNMKHYPFYCKKEQIDKFSKANPELTFKELIV</sequence>
<protein>
    <submittedName>
        <fullName evidence="1">Uncharacterized protein</fullName>
    </submittedName>
</protein>
<evidence type="ECO:0000313" key="1">
    <source>
        <dbReference type="EMBL" id="DAF57524.1"/>
    </source>
</evidence>
<name>A0A8S5T2D5_9CAUD</name>
<organism evidence="1">
    <name type="scientific">Myoviridae sp. ctqfO1</name>
    <dbReference type="NCBI Taxonomy" id="2827710"/>
    <lineage>
        <taxon>Viruses</taxon>
        <taxon>Duplodnaviria</taxon>
        <taxon>Heunggongvirae</taxon>
        <taxon>Uroviricota</taxon>
        <taxon>Caudoviricetes</taxon>
    </lineage>
</organism>
<reference evidence="1" key="1">
    <citation type="journal article" date="2021" name="Proc. Natl. Acad. Sci. U.S.A.">
        <title>A Catalog of Tens of Thousands of Viruses from Human Metagenomes Reveals Hidden Associations with Chronic Diseases.</title>
        <authorList>
            <person name="Tisza M.J."/>
            <person name="Buck C.B."/>
        </authorList>
    </citation>
    <scope>NUCLEOTIDE SEQUENCE</scope>
    <source>
        <strain evidence="1">CtqfO1</strain>
    </source>
</reference>
<accession>A0A8S5T2D5</accession>
<proteinExistence type="predicted"/>